<dbReference type="PATRIC" id="fig|862908.3.peg.3048"/>
<evidence type="ECO:0000256" key="5">
    <source>
        <dbReference type="ARBA" id="ARBA00022857"/>
    </source>
</evidence>
<sequence>MTTSLEILTPMVYKHFMRKLPFKERSLLFAPMEGVTDEPYRIAIERAFPEWDYLCTDFLRVPTVGSFSTQKIIGHYGEKVLSTPELRKKTGFQILTSYRAQTKEMVSRLNSIEEIEHLDLNLGCPSKKVNAHKGGAYLLSEMDELREIIKIIRENFKRTFTVKIRIGYKNTDRFLDSLKLFEDEGVEAITIHGRTRDQLYRGLANWDYIKQAVKSVNIPIIGNGDVWTVHDIDRMFDYCECDSIMLGRGALKTPWLASLYYQNKDSLDDLDDYTLLEARKTFIQNYFDELEREYKKEENQNIRILNRFKSFSRYLFDDFENPEQLRSSFLRANSLDHFKDLLYGI</sequence>
<dbReference type="STRING" id="862908.BMS_3189"/>
<evidence type="ECO:0000313" key="12">
    <source>
        <dbReference type="EMBL" id="CBW27942.1"/>
    </source>
</evidence>
<dbReference type="Pfam" id="PF01207">
    <property type="entry name" value="Dus"/>
    <property type="match status" value="1"/>
</dbReference>
<evidence type="ECO:0000256" key="1">
    <source>
        <dbReference type="ARBA" id="ARBA00001917"/>
    </source>
</evidence>
<dbReference type="InterPro" id="IPR035587">
    <property type="entry name" value="DUS-like_FMN-bd"/>
</dbReference>
<keyword evidence="10" id="KW-0175">Coiled coil</keyword>
<evidence type="ECO:0000313" key="13">
    <source>
        <dbReference type="Proteomes" id="UP000008963"/>
    </source>
</evidence>
<keyword evidence="5" id="KW-0521">NADP</keyword>
<dbReference type="InterPro" id="IPR013785">
    <property type="entry name" value="Aldolase_TIM"/>
</dbReference>
<dbReference type="GO" id="GO:0050660">
    <property type="term" value="F:flavin adenine dinucleotide binding"/>
    <property type="evidence" value="ECO:0007669"/>
    <property type="project" value="InterPro"/>
</dbReference>
<keyword evidence="9" id="KW-0547">Nucleotide-binding</keyword>
<feature type="binding site" evidence="9">
    <location>
        <position position="192"/>
    </location>
    <ligand>
        <name>FMN</name>
        <dbReference type="ChEBI" id="CHEBI:58210"/>
    </ligand>
</feature>
<name>E1X006_HALMS</name>
<feature type="active site" description="Proton donor" evidence="8">
    <location>
        <position position="124"/>
    </location>
</feature>
<evidence type="ECO:0000256" key="4">
    <source>
        <dbReference type="ARBA" id="ARBA00022694"/>
    </source>
</evidence>
<keyword evidence="4 7" id="KW-0819">tRNA processing</keyword>
<dbReference type="EC" id="1.3.1.-" evidence="7"/>
<accession>E1X006</accession>
<dbReference type="CDD" id="cd02801">
    <property type="entry name" value="DUS_like_FMN"/>
    <property type="match status" value="1"/>
</dbReference>
<dbReference type="Proteomes" id="UP000008963">
    <property type="component" value="Chromosome"/>
</dbReference>
<dbReference type="InterPro" id="IPR018517">
    <property type="entry name" value="tRNA_hU_synthase_CS"/>
</dbReference>
<keyword evidence="13" id="KW-1185">Reference proteome</keyword>
<dbReference type="HOGENOM" id="CLU_013299_0_1_7"/>
<keyword evidence="6 7" id="KW-0560">Oxidoreductase</keyword>
<reference evidence="13" key="1">
    <citation type="journal article" date="2013" name="ISME J.">
        <title>A small predatory core genome in the divergent marine Bacteriovorax marinus SJ and the terrestrial Bdellovibrio bacteriovorus.</title>
        <authorList>
            <person name="Crossman L.C."/>
            <person name="Chen H."/>
            <person name="Cerdeno-Tarraga A.M."/>
            <person name="Brooks K."/>
            <person name="Quail M.A."/>
            <person name="Pineiro S.A."/>
            <person name="Hobley L."/>
            <person name="Sockett R.E."/>
            <person name="Bentley S.D."/>
            <person name="Parkhill J."/>
            <person name="Williams H.N."/>
            <person name="Stine O.C."/>
        </authorList>
    </citation>
    <scope>NUCLEOTIDE SEQUENCE [LARGE SCALE GENOMIC DNA]</scope>
    <source>
        <strain evidence="13">ATCC BAA-682 / DSM 15412 / SJ</strain>
    </source>
</reference>
<evidence type="ECO:0000259" key="11">
    <source>
        <dbReference type="Pfam" id="PF01207"/>
    </source>
</evidence>
<dbReference type="AlphaFoldDB" id="E1X006"/>
<dbReference type="PANTHER" id="PTHR45846:SF1">
    <property type="entry name" value="TRNA-DIHYDROURIDINE(47) SYNTHASE [NAD(P)(+)]-LIKE"/>
    <property type="match status" value="1"/>
</dbReference>
<evidence type="ECO:0000256" key="8">
    <source>
        <dbReference type="PIRSR" id="PIRSR006621-1"/>
    </source>
</evidence>
<feature type="binding site" evidence="9">
    <location>
        <begin position="247"/>
        <end position="248"/>
    </location>
    <ligand>
        <name>FMN</name>
        <dbReference type="ChEBI" id="CHEBI:58210"/>
    </ligand>
</feature>
<comment type="function">
    <text evidence="7">Catalyzes the synthesis of 5,6-dihydrouridine (D), a modified base found in the D-loop of most tRNAs, via the reduction of the C5-C6 double bond in target uridines.</text>
</comment>
<evidence type="ECO:0000256" key="9">
    <source>
        <dbReference type="PIRSR" id="PIRSR006621-2"/>
    </source>
</evidence>
<feature type="coiled-coil region" evidence="10">
    <location>
        <begin position="280"/>
        <end position="307"/>
    </location>
</feature>
<gene>
    <name evidence="12" type="ordered locus">BMS_3189</name>
</gene>
<comment type="similarity">
    <text evidence="7">Belongs to the dus family.</text>
</comment>
<keyword evidence="3 7" id="KW-0288">FMN</keyword>
<dbReference type="KEGG" id="bmx:BMS_3189"/>
<evidence type="ECO:0000256" key="10">
    <source>
        <dbReference type="SAM" id="Coils"/>
    </source>
</evidence>
<feature type="domain" description="DUS-like FMN-binding" evidence="11">
    <location>
        <begin position="29"/>
        <end position="302"/>
    </location>
</feature>
<dbReference type="PROSITE" id="PS01136">
    <property type="entry name" value="UPF0034"/>
    <property type="match status" value="1"/>
</dbReference>
<evidence type="ECO:0000256" key="6">
    <source>
        <dbReference type="ARBA" id="ARBA00023002"/>
    </source>
</evidence>
<protein>
    <recommendedName>
        <fullName evidence="7">tRNA-dihydrouridine synthase</fullName>
        <ecNumber evidence="7">1.3.1.-</ecNumber>
    </recommendedName>
</protein>
<organism evidence="12 13">
    <name type="scientific">Halobacteriovorax marinus (strain ATCC BAA-682 / DSM 15412 / SJ)</name>
    <name type="common">Bacteriovorax marinus</name>
    <dbReference type="NCBI Taxonomy" id="862908"/>
    <lineage>
        <taxon>Bacteria</taxon>
        <taxon>Pseudomonadati</taxon>
        <taxon>Bdellovibrionota</taxon>
        <taxon>Bacteriovoracia</taxon>
        <taxon>Bacteriovoracales</taxon>
        <taxon>Halobacteriovoraceae</taxon>
        <taxon>Halobacteriovorax</taxon>
    </lineage>
</organism>
<feature type="binding site" evidence="9">
    <location>
        <position position="163"/>
    </location>
    <ligand>
        <name>FMN</name>
        <dbReference type="ChEBI" id="CHEBI:58210"/>
    </ligand>
</feature>
<dbReference type="InterPro" id="IPR001269">
    <property type="entry name" value="DUS_fam"/>
</dbReference>
<dbReference type="SUPFAM" id="SSF51395">
    <property type="entry name" value="FMN-linked oxidoreductases"/>
    <property type="match status" value="1"/>
</dbReference>
<proteinExistence type="inferred from homology"/>
<evidence type="ECO:0000256" key="2">
    <source>
        <dbReference type="ARBA" id="ARBA00022630"/>
    </source>
</evidence>
<keyword evidence="2 7" id="KW-0285">Flavoprotein</keyword>
<dbReference type="GO" id="GO:0017150">
    <property type="term" value="F:tRNA dihydrouridine synthase activity"/>
    <property type="evidence" value="ECO:0007669"/>
    <property type="project" value="InterPro"/>
</dbReference>
<feature type="binding site" evidence="9">
    <location>
        <position position="93"/>
    </location>
    <ligand>
        <name>FMN</name>
        <dbReference type="ChEBI" id="CHEBI:58210"/>
    </ligand>
</feature>
<dbReference type="GO" id="GO:0003723">
    <property type="term" value="F:RNA binding"/>
    <property type="evidence" value="ECO:0007669"/>
    <property type="project" value="TreeGrafter"/>
</dbReference>
<evidence type="ECO:0000256" key="3">
    <source>
        <dbReference type="ARBA" id="ARBA00022643"/>
    </source>
</evidence>
<dbReference type="Gene3D" id="3.20.20.70">
    <property type="entry name" value="Aldolase class I"/>
    <property type="match status" value="1"/>
</dbReference>
<dbReference type="eggNOG" id="COG0042">
    <property type="taxonomic scope" value="Bacteria"/>
</dbReference>
<dbReference type="PANTHER" id="PTHR45846">
    <property type="entry name" value="TRNA-DIHYDROURIDINE(47) SYNTHASE [NAD(P)(+)]-LIKE"/>
    <property type="match status" value="1"/>
</dbReference>
<evidence type="ECO:0000256" key="7">
    <source>
        <dbReference type="PIRNR" id="PIRNR006621"/>
    </source>
</evidence>
<comment type="cofactor">
    <cofactor evidence="1 7 9">
        <name>FMN</name>
        <dbReference type="ChEBI" id="CHEBI:58210"/>
    </cofactor>
</comment>
<dbReference type="PIRSF" id="PIRSF006621">
    <property type="entry name" value="Dus"/>
    <property type="match status" value="1"/>
</dbReference>
<dbReference type="EMBL" id="FQ312005">
    <property type="protein sequence ID" value="CBW27942.1"/>
    <property type="molecule type" value="Genomic_DNA"/>
</dbReference>